<dbReference type="Proteomes" id="UP000789525">
    <property type="component" value="Unassembled WGS sequence"/>
</dbReference>
<proteinExistence type="predicted"/>
<dbReference type="EMBL" id="CAJVPT010004537">
    <property type="protein sequence ID" value="CAG8509201.1"/>
    <property type="molecule type" value="Genomic_DNA"/>
</dbReference>
<keyword evidence="2" id="KW-1185">Reference proteome</keyword>
<sequence length="983" mass="113734">MEESPDTNFSKNVEESPESNSLENMEESSDSNFAKNKKEITDFSKYLNSWYSKACVEYVDLAGDFGGSGLFIVEGDSLIFNFLHDPDTHLLDFGETFGGGQFLALTFLVEKFIDELKQRGCRFHIVVFDAHKAIWNDDPKLRVAREIVLSHLKSYQHVTKVPIYEFDNWWGSEFAEYIEERLPLFILLGDGTTKDLEMNSVDVDSSKASIIWRGLIYHTLHNDLSAALIPGMEFRDSRAKAFVFGRDGNVTFESFAAVTEIVSLCKNILEENKLSRSVADFVLSDDKNLLNSNENQSIWKKGGKRVALVFISLIGILRNKSSPEYWSLARLFLLHVYLLDNIALKSRTLPQLSEETENSAIKFMDHFFVYCSHTLINGVLNEALRNFEDLNHNLADLLDARIFASLVKFQKDGDLSFDKLPKDFKQDFDAAWNLLKSLFHDDEIVDSISRYSKKLPKLEFATYKLYDIKLSLLPIDFKLFSDYLHDVELGYVDEDEIEVDTEAYGLSGSIPFEDFTIWLSSESNESSGLREYQKYVRFMERYARSLDGTQGFYTLSISTEKKQAEAAVEKSSSSKKLLERIEKEKLEKSLKESEQYLERAIAEVSKIEDIMHKLEYLKTKISKEDKLKHPASIIRAQFYKSHVPILALSATVGNPDEFKNWIESVQKNRGYKTRIIKTTKRYSDLAYFSYIPKYPLKEFNTLNPKECEDTLFSIHPFSTVSPILVAENGIPPDIKMVPRQCVEFWDVMNKVSNGDPDIQPLDPDKYFKDIGYIVKDDVDQYEDDLKRVFESWARDSTKSAHVREIISSLDNFKDRFAELENKAKEDELDVYDNNFLKHSIAPLLTEQVFLSFFLFVCCNSLAMHLEQQLREAEKLKRENDPVYQAKKKNAISQKEYQEKMKKRTRDRDPKKKSKADDDDDAEDIEEPPPTIFDWEAHDPDFTFVSPRHRMPELEYEELKNTFRYKMTGELSGILDALDRGRIL</sequence>
<organism evidence="1 2">
    <name type="scientific">Acaulospora colombiana</name>
    <dbReference type="NCBI Taxonomy" id="27376"/>
    <lineage>
        <taxon>Eukaryota</taxon>
        <taxon>Fungi</taxon>
        <taxon>Fungi incertae sedis</taxon>
        <taxon>Mucoromycota</taxon>
        <taxon>Glomeromycotina</taxon>
        <taxon>Glomeromycetes</taxon>
        <taxon>Diversisporales</taxon>
        <taxon>Acaulosporaceae</taxon>
        <taxon>Acaulospora</taxon>
    </lineage>
</organism>
<gene>
    <name evidence="1" type="ORF">ACOLOM_LOCUS3142</name>
</gene>
<comment type="caution">
    <text evidence="1">The sequence shown here is derived from an EMBL/GenBank/DDBJ whole genome shotgun (WGS) entry which is preliminary data.</text>
</comment>
<name>A0ACA9L4Y4_9GLOM</name>
<evidence type="ECO:0000313" key="2">
    <source>
        <dbReference type="Proteomes" id="UP000789525"/>
    </source>
</evidence>
<protein>
    <submittedName>
        <fullName evidence="1">9142_t:CDS:1</fullName>
    </submittedName>
</protein>
<accession>A0ACA9L4Y4</accession>
<reference evidence="1" key="1">
    <citation type="submission" date="2021-06" db="EMBL/GenBank/DDBJ databases">
        <authorList>
            <person name="Kallberg Y."/>
            <person name="Tangrot J."/>
            <person name="Rosling A."/>
        </authorList>
    </citation>
    <scope>NUCLEOTIDE SEQUENCE</scope>
    <source>
        <strain evidence="1">CL356</strain>
    </source>
</reference>
<evidence type="ECO:0000313" key="1">
    <source>
        <dbReference type="EMBL" id="CAG8509201.1"/>
    </source>
</evidence>